<dbReference type="EMBL" id="JAIWYP010000002">
    <property type="protein sequence ID" value="KAH3866828.1"/>
    <property type="molecule type" value="Genomic_DNA"/>
</dbReference>
<dbReference type="AlphaFoldDB" id="A0A9D4LY58"/>
<feature type="chain" id="PRO_5039621776" evidence="1">
    <location>
        <begin position="22"/>
        <end position="57"/>
    </location>
</feature>
<gene>
    <name evidence="2" type="ORF">DPMN_029951</name>
</gene>
<evidence type="ECO:0000313" key="3">
    <source>
        <dbReference type="Proteomes" id="UP000828390"/>
    </source>
</evidence>
<protein>
    <submittedName>
        <fullName evidence="2">Uncharacterized protein</fullName>
    </submittedName>
</protein>
<evidence type="ECO:0000256" key="1">
    <source>
        <dbReference type="SAM" id="SignalP"/>
    </source>
</evidence>
<evidence type="ECO:0000313" key="2">
    <source>
        <dbReference type="EMBL" id="KAH3866828.1"/>
    </source>
</evidence>
<organism evidence="2 3">
    <name type="scientific">Dreissena polymorpha</name>
    <name type="common">Zebra mussel</name>
    <name type="synonym">Mytilus polymorpha</name>
    <dbReference type="NCBI Taxonomy" id="45954"/>
    <lineage>
        <taxon>Eukaryota</taxon>
        <taxon>Metazoa</taxon>
        <taxon>Spiralia</taxon>
        <taxon>Lophotrochozoa</taxon>
        <taxon>Mollusca</taxon>
        <taxon>Bivalvia</taxon>
        <taxon>Autobranchia</taxon>
        <taxon>Heteroconchia</taxon>
        <taxon>Euheterodonta</taxon>
        <taxon>Imparidentia</taxon>
        <taxon>Neoheterodontei</taxon>
        <taxon>Myida</taxon>
        <taxon>Dreissenoidea</taxon>
        <taxon>Dreissenidae</taxon>
        <taxon>Dreissena</taxon>
    </lineage>
</organism>
<accession>A0A9D4LY58</accession>
<keyword evidence="3" id="KW-1185">Reference proteome</keyword>
<comment type="caution">
    <text evidence="2">The sequence shown here is derived from an EMBL/GenBank/DDBJ whole genome shotgun (WGS) entry which is preliminary data.</text>
</comment>
<reference evidence="2" key="1">
    <citation type="journal article" date="2019" name="bioRxiv">
        <title>The Genome of the Zebra Mussel, Dreissena polymorpha: A Resource for Invasive Species Research.</title>
        <authorList>
            <person name="McCartney M.A."/>
            <person name="Auch B."/>
            <person name="Kono T."/>
            <person name="Mallez S."/>
            <person name="Zhang Y."/>
            <person name="Obille A."/>
            <person name="Becker A."/>
            <person name="Abrahante J.E."/>
            <person name="Garbe J."/>
            <person name="Badalamenti J.P."/>
            <person name="Herman A."/>
            <person name="Mangelson H."/>
            <person name="Liachko I."/>
            <person name="Sullivan S."/>
            <person name="Sone E.D."/>
            <person name="Koren S."/>
            <person name="Silverstein K.A.T."/>
            <person name="Beckman K.B."/>
            <person name="Gohl D.M."/>
        </authorList>
    </citation>
    <scope>NUCLEOTIDE SEQUENCE</scope>
    <source>
        <strain evidence="2">Duluth1</strain>
        <tissue evidence="2">Whole animal</tissue>
    </source>
</reference>
<reference evidence="2" key="2">
    <citation type="submission" date="2020-11" db="EMBL/GenBank/DDBJ databases">
        <authorList>
            <person name="McCartney M.A."/>
            <person name="Auch B."/>
            <person name="Kono T."/>
            <person name="Mallez S."/>
            <person name="Becker A."/>
            <person name="Gohl D.M."/>
            <person name="Silverstein K.A.T."/>
            <person name="Koren S."/>
            <person name="Bechman K.B."/>
            <person name="Herman A."/>
            <person name="Abrahante J.E."/>
            <person name="Garbe J."/>
        </authorList>
    </citation>
    <scope>NUCLEOTIDE SEQUENCE</scope>
    <source>
        <strain evidence="2">Duluth1</strain>
        <tissue evidence="2">Whole animal</tissue>
    </source>
</reference>
<proteinExistence type="predicted"/>
<keyword evidence="1" id="KW-0732">Signal</keyword>
<feature type="signal peptide" evidence="1">
    <location>
        <begin position="1"/>
        <end position="21"/>
    </location>
</feature>
<sequence>MFHLTVTSLFLSLITHQQVRFTSYSGGKSNLENFAYLPTTIMNVVNGTPEYAQWNYR</sequence>
<name>A0A9D4LY58_DREPO</name>
<dbReference type="Proteomes" id="UP000828390">
    <property type="component" value="Unassembled WGS sequence"/>
</dbReference>